<dbReference type="EMBL" id="OC949998">
    <property type="protein sequence ID" value="CAD7663921.1"/>
    <property type="molecule type" value="Genomic_DNA"/>
</dbReference>
<dbReference type="EC" id="3.1.1.-" evidence="5"/>
<feature type="chain" id="PRO_5035956899" description="Carboxylic ester hydrolase" evidence="5">
    <location>
        <begin position="20"/>
        <end position="225"/>
    </location>
</feature>
<dbReference type="GO" id="GO:0005615">
    <property type="term" value="C:extracellular space"/>
    <property type="evidence" value="ECO:0007669"/>
    <property type="project" value="TreeGrafter"/>
</dbReference>
<dbReference type="PROSITE" id="PS00941">
    <property type="entry name" value="CARBOXYLESTERASE_B_2"/>
    <property type="match status" value="1"/>
</dbReference>
<dbReference type="EMBL" id="CAJPVJ010035173">
    <property type="protein sequence ID" value="CAG2181058.1"/>
    <property type="molecule type" value="Genomic_DNA"/>
</dbReference>
<evidence type="ECO:0000313" key="7">
    <source>
        <dbReference type="EMBL" id="CAD7663921.1"/>
    </source>
</evidence>
<dbReference type="PANTHER" id="PTHR43918:SF4">
    <property type="entry name" value="CARBOXYLIC ESTER HYDROLASE"/>
    <property type="match status" value="1"/>
</dbReference>
<dbReference type="InterPro" id="IPR019826">
    <property type="entry name" value="Carboxylesterase_B_AS"/>
</dbReference>
<evidence type="ECO:0000256" key="5">
    <source>
        <dbReference type="RuleBase" id="RU361235"/>
    </source>
</evidence>
<dbReference type="SUPFAM" id="SSF53474">
    <property type="entry name" value="alpha/beta-Hydrolases"/>
    <property type="match status" value="1"/>
</dbReference>
<feature type="domain" description="Carboxylesterase type B" evidence="6">
    <location>
        <begin position="23"/>
        <end position="225"/>
    </location>
</feature>
<proteinExistence type="inferred from homology"/>
<keyword evidence="3 5" id="KW-0378">Hydrolase</keyword>
<dbReference type="InterPro" id="IPR002018">
    <property type="entry name" value="CarbesteraseB"/>
</dbReference>
<dbReference type="OrthoDB" id="3200163at2759"/>
<dbReference type="Proteomes" id="UP000728032">
    <property type="component" value="Unassembled WGS sequence"/>
</dbReference>
<evidence type="ECO:0000256" key="1">
    <source>
        <dbReference type="ARBA" id="ARBA00005964"/>
    </source>
</evidence>
<dbReference type="GO" id="GO:0003990">
    <property type="term" value="F:acetylcholinesterase activity"/>
    <property type="evidence" value="ECO:0007669"/>
    <property type="project" value="TreeGrafter"/>
</dbReference>
<evidence type="ECO:0000259" key="6">
    <source>
        <dbReference type="Pfam" id="PF00135"/>
    </source>
</evidence>
<sequence length="225" mass="24303">MLFLCLSVLLGVRCLSIGAETVDVKTSSGTVRGQTITELGKELNQFYGIPFAEPPVGALRFAKPKPITKPSPDIIDATKMKTTCISTWKGPTSEDCLFVNIWAPHNTTQLKAVMFWIYGGGFSWGSIFDGGYDGKWITSNDVVYVAVAYRLGSLGFLYGGDDEETPGNLGLLDQLEGLKWVRENIHLFGGDKDKITIFGESAGSISVSALVLSPLAKGLFARAIL</sequence>
<dbReference type="InterPro" id="IPR050654">
    <property type="entry name" value="AChE-related_enzymes"/>
</dbReference>
<name>A0A7R9MP50_9ACAR</name>
<dbReference type="GO" id="GO:0005886">
    <property type="term" value="C:plasma membrane"/>
    <property type="evidence" value="ECO:0007669"/>
    <property type="project" value="TreeGrafter"/>
</dbReference>
<keyword evidence="2" id="KW-0719">Serine esterase</keyword>
<dbReference type="PROSITE" id="PS00122">
    <property type="entry name" value="CARBOXYLESTERASE_B_1"/>
    <property type="match status" value="1"/>
</dbReference>
<reference evidence="7" key="1">
    <citation type="submission" date="2020-11" db="EMBL/GenBank/DDBJ databases">
        <authorList>
            <person name="Tran Van P."/>
        </authorList>
    </citation>
    <scope>NUCLEOTIDE SEQUENCE</scope>
</reference>
<keyword evidence="5" id="KW-0732">Signal</keyword>
<accession>A0A7R9MP50</accession>
<comment type="similarity">
    <text evidence="1 5">Belongs to the type-B carboxylesterase/lipase family.</text>
</comment>
<protein>
    <recommendedName>
        <fullName evidence="5">Carboxylic ester hydrolase</fullName>
        <ecNumber evidence="5">3.1.1.-</ecNumber>
    </recommendedName>
</protein>
<dbReference type="GO" id="GO:0019695">
    <property type="term" value="P:choline metabolic process"/>
    <property type="evidence" value="ECO:0007669"/>
    <property type="project" value="TreeGrafter"/>
</dbReference>
<dbReference type="GO" id="GO:0006581">
    <property type="term" value="P:acetylcholine catabolic process"/>
    <property type="evidence" value="ECO:0007669"/>
    <property type="project" value="TreeGrafter"/>
</dbReference>
<dbReference type="InterPro" id="IPR019819">
    <property type="entry name" value="Carboxylesterase_B_CS"/>
</dbReference>
<dbReference type="AlphaFoldDB" id="A0A7R9MP50"/>
<dbReference type="PANTHER" id="PTHR43918">
    <property type="entry name" value="ACETYLCHOLINESTERASE"/>
    <property type="match status" value="1"/>
</dbReference>
<keyword evidence="4" id="KW-0325">Glycoprotein</keyword>
<evidence type="ECO:0000256" key="2">
    <source>
        <dbReference type="ARBA" id="ARBA00022487"/>
    </source>
</evidence>
<dbReference type="InterPro" id="IPR029058">
    <property type="entry name" value="AB_hydrolase_fold"/>
</dbReference>
<feature type="non-terminal residue" evidence="7">
    <location>
        <position position="1"/>
    </location>
</feature>
<dbReference type="Pfam" id="PF00135">
    <property type="entry name" value="COesterase"/>
    <property type="match status" value="1"/>
</dbReference>
<gene>
    <name evidence="7" type="ORF">ONB1V03_LOCUS20479</name>
</gene>
<evidence type="ECO:0000313" key="8">
    <source>
        <dbReference type="Proteomes" id="UP000728032"/>
    </source>
</evidence>
<keyword evidence="8" id="KW-1185">Reference proteome</keyword>
<dbReference type="Gene3D" id="3.40.50.1820">
    <property type="entry name" value="alpha/beta hydrolase"/>
    <property type="match status" value="1"/>
</dbReference>
<evidence type="ECO:0000256" key="3">
    <source>
        <dbReference type="ARBA" id="ARBA00022801"/>
    </source>
</evidence>
<evidence type="ECO:0000256" key="4">
    <source>
        <dbReference type="ARBA" id="ARBA00023180"/>
    </source>
</evidence>
<organism evidence="7">
    <name type="scientific">Oppiella nova</name>
    <dbReference type="NCBI Taxonomy" id="334625"/>
    <lineage>
        <taxon>Eukaryota</taxon>
        <taxon>Metazoa</taxon>
        <taxon>Ecdysozoa</taxon>
        <taxon>Arthropoda</taxon>
        <taxon>Chelicerata</taxon>
        <taxon>Arachnida</taxon>
        <taxon>Acari</taxon>
        <taxon>Acariformes</taxon>
        <taxon>Sarcoptiformes</taxon>
        <taxon>Oribatida</taxon>
        <taxon>Brachypylina</taxon>
        <taxon>Oppioidea</taxon>
        <taxon>Oppiidae</taxon>
        <taxon>Oppiella</taxon>
    </lineage>
</organism>
<feature type="signal peptide" evidence="5">
    <location>
        <begin position="1"/>
        <end position="19"/>
    </location>
</feature>